<comment type="caution">
    <text evidence="3">The sequence shown here is derived from an EMBL/GenBank/DDBJ whole genome shotgun (WGS) entry which is preliminary data.</text>
</comment>
<feature type="domain" description="IPT/TIG" evidence="2">
    <location>
        <begin position="210"/>
        <end position="263"/>
    </location>
</feature>
<dbReference type="CDD" id="cd00603">
    <property type="entry name" value="IPT_PCSR"/>
    <property type="match status" value="1"/>
</dbReference>
<dbReference type="Pfam" id="PF01833">
    <property type="entry name" value="TIG"/>
    <property type="match status" value="1"/>
</dbReference>
<organism evidence="3 4">
    <name type="scientific">Janthinobacterium lividum</name>
    <dbReference type="NCBI Taxonomy" id="29581"/>
    <lineage>
        <taxon>Bacteria</taxon>
        <taxon>Pseudomonadati</taxon>
        <taxon>Pseudomonadota</taxon>
        <taxon>Betaproteobacteria</taxon>
        <taxon>Burkholderiales</taxon>
        <taxon>Oxalobacteraceae</taxon>
        <taxon>Janthinobacterium</taxon>
    </lineage>
</organism>
<dbReference type="InterPro" id="IPR014756">
    <property type="entry name" value="Ig_E-set"/>
</dbReference>
<sequence>MKNHLLVALFVVLGLSACGGGGGGGGDTVVATTSGNPAVIPAVTAVSAANVAVGGSLVVTGTNLSRVTAFQVGGVNVAASASSDTSVTLAMPGVPVTGALGLVSASGTATTSYNVNVYLPLSVSSVAPATGGVGSSVTIAGGGMGAVTAVQFGNGAAATPQSQTAGSVTVVVPTGAATGALTVRGPYNDVASSDTYTVLANVAVTSIASAVNGATLSVTLQGSNLDQVSSATVGSTPAVIVSASASQLVLSAPASATGSVMLSAASRIAVNAGTVSAFTLGSIDFAQVLNLNSSNAALRLTRGKPAAVRVSVLATQTGQASPAVTLNATAANGSNLGSITMSGPSVLPTSKSDYSFNGNFSAVLPSGWILPGVRVRVTAVGNDGVQVSQEAAPVVASLARIRLVLVPLSTDDGVAQLPDTEVIRAALLRVYPYAAENISITTRAALSMPGSSTADSWWSDTLGKLENQRALEDRGAYYYGFVPRMSSTRAAGLAYINVAGSSNDFTSAIGLDAKFNSIASVDPFGNSWPEWLTTLVHELGHNHSLQHVACGGPANAATDYPYANGDLGPQPLYNSSYAGSIGQLSKAVYGSTPMKDVMSYCSGAWFSDYSYVRVQQFLEKRSTQVTGSNVLAASMSVAENGYLTISGRITPNGVALRPAVASSTRVGAAASGSGHAYTLRVLTALGQTIDLPFDGVSLADHGGNAMSHFRVSFANPGDISDVQVLQNGKTLAKLERPARRSKAAANDATFDAAQSGGKLALAWNAETEPYAAVLHVAADGRKTVVASDLTGGKASVDVSALPAGGRFEVSLSSSVGARLMKVPRR</sequence>
<dbReference type="InterPro" id="IPR002909">
    <property type="entry name" value="IPT_dom"/>
</dbReference>
<evidence type="ECO:0000259" key="2">
    <source>
        <dbReference type="Pfam" id="PF01833"/>
    </source>
</evidence>
<reference evidence="3 4" key="1">
    <citation type="submission" date="2019-06" db="EMBL/GenBank/DDBJ databases">
        <title>Genome sequence of Janthinobacterium lividum UCD_MED1.</title>
        <authorList>
            <person name="De Leon M.E."/>
            <person name="Jospin G."/>
        </authorList>
    </citation>
    <scope>NUCLEOTIDE SEQUENCE [LARGE SCALE GENOMIC DNA]</scope>
    <source>
        <strain evidence="3 4">UCD_MED1</strain>
    </source>
</reference>
<gene>
    <name evidence="3" type="ORF">FHI69_20120</name>
</gene>
<name>A0A5C4NN16_9BURK</name>
<dbReference type="Proteomes" id="UP000305681">
    <property type="component" value="Unassembled WGS sequence"/>
</dbReference>
<feature type="signal peptide" evidence="1">
    <location>
        <begin position="1"/>
        <end position="19"/>
    </location>
</feature>
<proteinExistence type="predicted"/>
<accession>A0A5C4NN16</accession>
<protein>
    <recommendedName>
        <fullName evidence="2">IPT/TIG domain-containing protein</fullName>
    </recommendedName>
</protein>
<dbReference type="InterPro" id="IPR013783">
    <property type="entry name" value="Ig-like_fold"/>
</dbReference>
<dbReference type="PROSITE" id="PS51257">
    <property type="entry name" value="PROKAR_LIPOPROTEIN"/>
    <property type="match status" value="1"/>
</dbReference>
<dbReference type="AlphaFoldDB" id="A0A5C4NN16"/>
<dbReference type="SUPFAM" id="SSF81296">
    <property type="entry name" value="E set domains"/>
    <property type="match status" value="1"/>
</dbReference>
<evidence type="ECO:0000313" key="4">
    <source>
        <dbReference type="Proteomes" id="UP000305681"/>
    </source>
</evidence>
<feature type="chain" id="PRO_5022781477" description="IPT/TIG domain-containing protein" evidence="1">
    <location>
        <begin position="20"/>
        <end position="825"/>
    </location>
</feature>
<keyword evidence="1" id="KW-0732">Signal</keyword>
<evidence type="ECO:0000256" key="1">
    <source>
        <dbReference type="SAM" id="SignalP"/>
    </source>
</evidence>
<dbReference type="RefSeq" id="WP_139091758.1">
    <property type="nucleotide sequence ID" value="NZ_VDGE01000008.1"/>
</dbReference>
<evidence type="ECO:0000313" key="3">
    <source>
        <dbReference type="EMBL" id="TNC75410.1"/>
    </source>
</evidence>
<dbReference type="Gene3D" id="2.60.40.10">
    <property type="entry name" value="Immunoglobulins"/>
    <property type="match status" value="2"/>
</dbReference>
<dbReference type="SUPFAM" id="SSF55486">
    <property type="entry name" value="Metalloproteases ('zincins'), catalytic domain"/>
    <property type="match status" value="1"/>
</dbReference>
<dbReference type="EMBL" id="VDGE01000008">
    <property type="protein sequence ID" value="TNC75410.1"/>
    <property type="molecule type" value="Genomic_DNA"/>
</dbReference>